<dbReference type="OrthoDB" id="432685at2759"/>
<dbReference type="InterPro" id="IPR040399">
    <property type="entry name" value="TMEM35A/B"/>
</dbReference>
<dbReference type="EMBL" id="SKCS01000172">
    <property type="protein sequence ID" value="TNN14545.1"/>
    <property type="molecule type" value="Genomic_DNA"/>
</dbReference>
<gene>
    <name evidence="6" type="ORF">EWB00_002104</name>
</gene>
<evidence type="ECO:0000256" key="3">
    <source>
        <dbReference type="ARBA" id="ARBA00022692"/>
    </source>
</evidence>
<evidence type="ECO:0000256" key="1">
    <source>
        <dbReference type="ARBA" id="ARBA00004141"/>
    </source>
</evidence>
<keyword evidence="5" id="KW-0472">Membrane</keyword>
<dbReference type="GO" id="GO:0016020">
    <property type="term" value="C:membrane"/>
    <property type="evidence" value="ECO:0007669"/>
    <property type="project" value="UniProtKB-SubCell"/>
</dbReference>
<reference evidence="6 7" key="1">
    <citation type="submission" date="2019-03" db="EMBL/GenBank/DDBJ databases">
        <title>An improved genome assembly of the fluke Schistosoma japonicum.</title>
        <authorList>
            <person name="Hu W."/>
            <person name="Luo F."/>
            <person name="Yin M."/>
            <person name="Mo X."/>
            <person name="Sun C."/>
            <person name="Wu Q."/>
            <person name="Zhu B."/>
            <person name="Xiang M."/>
            <person name="Wang J."/>
            <person name="Wang Y."/>
            <person name="Zhang T."/>
            <person name="Xu B."/>
            <person name="Zheng H."/>
            <person name="Feng Z."/>
        </authorList>
    </citation>
    <scope>NUCLEOTIDE SEQUENCE [LARGE SCALE GENOMIC DNA]</scope>
    <source>
        <strain evidence="6">HuSjv2</strain>
        <tissue evidence="6">Worms</tissue>
    </source>
</reference>
<evidence type="ECO:0000256" key="2">
    <source>
        <dbReference type="ARBA" id="ARBA00006679"/>
    </source>
</evidence>
<dbReference type="PANTHER" id="PTHR13163:SF2">
    <property type="entry name" value="TRANSMEMBRANE PROTEIN 35B"/>
    <property type="match status" value="1"/>
</dbReference>
<evidence type="ECO:0000313" key="6">
    <source>
        <dbReference type="EMBL" id="TNN14545.1"/>
    </source>
</evidence>
<evidence type="ECO:0000313" key="7">
    <source>
        <dbReference type="Proteomes" id="UP000311919"/>
    </source>
</evidence>
<dbReference type="STRING" id="6182.A0A4Z2DDK3"/>
<dbReference type="PANTHER" id="PTHR13163">
    <property type="entry name" value="SPINAL CORD EXPRESSION PROTEIN 4"/>
    <property type="match status" value="1"/>
</dbReference>
<proteinExistence type="inferred from homology"/>
<sequence length="427" mass="48105">MVLLSVKLSLHALPTGMQRVGTIVTTSSCSVPELPIINNNMTSNIATHVSTGVLGLLFILPGIVKTVRLNTTLYREMLKTFKNFTEVSPLRHIGVIPSPQIYMQSMGVFELLLGTTLIVGHVSFKKFACLGIMALMMLTTYCQVALKDYSAGAGTVDLDEESTNTFSNKELRGSQEKYLLNSILIFVLRKGYTTVLTEVIQLYNHLSFIPPTFFLWCCAAMLFPKTDENFAENASNDSSLSADFQDQLDTLITVGNYLFSGLDDSSRYKPYLYNYLKEARRVIMHLYLELFAPTNDYTLCFSKLNQYLPASDSTAEVQDFRLRFVKLLASERKVDRYLNERWLPAKPNVFRKLQSLAFDIAGQLPEVLLDKVGSSKWVYNDGILLGLNTLLALVIRQQLLYKSSCTEEDVFEIIHAYNSQSCPSQLL</sequence>
<accession>A0A4Z2DDK3</accession>
<organism evidence="6 7">
    <name type="scientific">Schistosoma japonicum</name>
    <name type="common">Blood fluke</name>
    <dbReference type="NCBI Taxonomy" id="6182"/>
    <lineage>
        <taxon>Eukaryota</taxon>
        <taxon>Metazoa</taxon>
        <taxon>Spiralia</taxon>
        <taxon>Lophotrochozoa</taxon>
        <taxon>Platyhelminthes</taxon>
        <taxon>Trematoda</taxon>
        <taxon>Digenea</taxon>
        <taxon>Strigeidida</taxon>
        <taxon>Schistosomatoidea</taxon>
        <taxon>Schistosomatidae</taxon>
        <taxon>Schistosoma</taxon>
    </lineage>
</organism>
<keyword evidence="3" id="KW-0812">Transmembrane</keyword>
<keyword evidence="7" id="KW-1185">Reference proteome</keyword>
<keyword evidence="4" id="KW-1133">Transmembrane helix</keyword>
<protein>
    <submittedName>
        <fullName evidence="6">Uncharacterized protein</fullName>
    </submittedName>
</protein>
<comment type="subcellular location">
    <subcellularLocation>
        <location evidence="1">Membrane</location>
        <topology evidence="1">Multi-pass membrane protein</topology>
    </subcellularLocation>
</comment>
<evidence type="ECO:0000256" key="5">
    <source>
        <dbReference type="ARBA" id="ARBA00023136"/>
    </source>
</evidence>
<comment type="caution">
    <text evidence="6">The sequence shown here is derived from an EMBL/GenBank/DDBJ whole genome shotgun (WGS) entry which is preliminary data.</text>
</comment>
<name>A0A4Z2DDK3_SCHJA</name>
<evidence type="ECO:0000256" key="4">
    <source>
        <dbReference type="ARBA" id="ARBA00022989"/>
    </source>
</evidence>
<dbReference type="AlphaFoldDB" id="A0A4Z2DDK3"/>
<comment type="similarity">
    <text evidence="2">Belongs to the DoxX family.</text>
</comment>
<dbReference type="Proteomes" id="UP000311919">
    <property type="component" value="Unassembled WGS sequence"/>
</dbReference>